<proteinExistence type="predicted"/>
<dbReference type="EMBL" id="BARS01041798">
    <property type="protein sequence ID" value="GAG36100.1"/>
    <property type="molecule type" value="Genomic_DNA"/>
</dbReference>
<dbReference type="AlphaFoldDB" id="X0WZF1"/>
<protein>
    <submittedName>
        <fullName evidence="1">Uncharacterized protein</fullName>
    </submittedName>
</protein>
<comment type="caution">
    <text evidence="1">The sequence shown here is derived from an EMBL/GenBank/DDBJ whole genome shotgun (WGS) entry which is preliminary data.</text>
</comment>
<accession>X0WZF1</accession>
<feature type="non-terminal residue" evidence="1">
    <location>
        <position position="1"/>
    </location>
</feature>
<reference evidence="1" key="1">
    <citation type="journal article" date="2014" name="Front. Microbiol.">
        <title>High frequency of phylogenetically diverse reductive dehalogenase-homologous genes in deep subseafloor sedimentary metagenomes.</title>
        <authorList>
            <person name="Kawai M."/>
            <person name="Futagami T."/>
            <person name="Toyoda A."/>
            <person name="Takaki Y."/>
            <person name="Nishi S."/>
            <person name="Hori S."/>
            <person name="Arai W."/>
            <person name="Tsubouchi T."/>
            <person name="Morono Y."/>
            <person name="Uchiyama I."/>
            <person name="Ito T."/>
            <person name="Fujiyama A."/>
            <person name="Inagaki F."/>
            <person name="Takami H."/>
        </authorList>
    </citation>
    <scope>NUCLEOTIDE SEQUENCE</scope>
    <source>
        <strain evidence="1">Expedition CK06-06</strain>
    </source>
</reference>
<gene>
    <name evidence="1" type="ORF">S01H1_63499</name>
</gene>
<organism evidence="1">
    <name type="scientific">marine sediment metagenome</name>
    <dbReference type="NCBI Taxonomy" id="412755"/>
    <lineage>
        <taxon>unclassified sequences</taxon>
        <taxon>metagenomes</taxon>
        <taxon>ecological metagenomes</taxon>
    </lineage>
</organism>
<name>X0WZF1_9ZZZZ</name>
<sequence>LAIEALHYATTQGPLKKPSSTFFQTLCFHTFYYNRSITRTFAFNLRAINAHSLLVLGDFHEDEKGARSWEKIIWKSVAADHNPHFAALHNCWTGYPMPNGAWSNFMRRTNETYYKFFSWQKDPEEWWPSDRLTDGPGLDILLPYWMMRYYSPEER</sequence>
<evidence type="ECO:0000313" key="1">
    <source>
        <dbReference type="EMBL" id="GAG36100.1"/>
    </source>
</evidence>